<reference evidence="1 2" key="1">
    <citation type="submission" date="2019-03" db="EMBL/GenBank/DDBJ databases">
        <title>Draft Genome Sequence of Desulfosporosinus fructosivorans Strain 63.6F, Isolated from Marine Sediment in the Baltic Sea.</title>
        <authorList>
            <person name="Hausmann B."/>
            <person name="Vandieken V."/>
            <person name="Pjevac P."/>
            <person name="Schreck K."/>
            <person name="Herbold C.W."/>
            <person name="Loy A."/>
        </authorList>
    </citation>
    <scope>NUCLEOTIDE SEQUENCE [LARGE SCALE GENOMIC DNA]</scope>
    <source>
        <strain evidence="1 2">63.6F</strain>
    </source>
</reference>
<accession>A0A4Z0R511</accession>
<gene>
    <name evidence="1" type="ORF">E4K67_13000</name>
</gene>
<comment type="caution">
    <text evidence="1">The sequence shown here is derived from an EMBL/GenBank/DDBJ whole genome shotgun (WGS) entry which is preliminary data.</text>
</comment>
<dbReference type="AlphaFoldDB" id="A0A4Z0R511"/>
<sequence>MQTIKRLSQYPDDKKRLCILNAQLGTELPRTTASYSLTPVSSRTSDQTGGIAAKRWETTQEINECELRIKEIEIIIDGFGEDEKKIIEYRYFSKHNYDWWVAKQMKIPLRTYYRIRDALVAEAAILLGYIRD</sequence>
<dbReference type="EMBL" id="SPQQ01000004">
    <property type="protein sequence ID" value="TGE37920.1"/>
    <property type="molecule type" value="Genomic_DNA"/>
</dbReference>
<protein>
    <submittedName>
        <fullName evidence="1">Uncharacterized protein</fullName>
    </submittedName>
</protein>
<keyword evidence="2" id="KW-1185">Reference proteome</keyword>
<proteinExistence type="predicted"/>
<name>A0A4Z0R511_9FIRM</name>
<evidence type="ECO:0000313" key="2">
    <source>
        <dbReference type="Proteomes" id="UP000298460"/>
    </source>
</evidence>
<evidence type="ECO:0000313" key="1">
    <source>
        <dbReference type="EMBL" id="TGE37920.1"/>
    </source>
</evidence>
<dbReference type="Proteomes" id="UP000298460">
    <property type="component" value="Unassembled WGS sequence"/>
</dbReference>
<dbReference type="OrthoDB" id="1798233at2"/>
<organism evidence="1 2">
    <name type="scientific">Desulfosporosinus fructosivorans</name>
    <dbReference type="NCBI Taxonomy" id="2018669"/>
    <lineage>
        <taxon>Bacteria</taxon>
        <taxon>Bacillati</taxon>
        <taxon>Bacillota</taxon>
        <taxon>Clostridia</taxon>
        <taxon>Eubacteriales</taxon>
        <taxon>Desulfitobacteriaceae</taxon>
        <taxon>Desulfosporosinus</taxon>
    </lineage>
</organism>